<keyword evidence="2" id="KW-1133">Transmembrane helix</keyword>
<feature type="transmembrane region" description="Helical" evidence="2">
    <location>
        <begin position="285"/>
        <end position="309"/>
    </location>
</feature>
<comment type="caution">
    <text evidence="3">The sequence shown here is derived from an EMBL/GenBank/DDBJ whole genome shotgun (WGS) entry which is preliminary data.</text>
</comment>
<feature type="transmembrane region" description="Helical" evidence="2">
    <location>
        <begin position="84"/>
        <end position="103"/>
    </location>
</feature>
<name>A0AAW9K450_CARML</name>
<organism evidence="3 4">
    <name type="scientific">Carnobacterium maltaromaticum</name>
    <name type="common">Carnobacterium piscicola</name>
    <dbReference type="NCBI Taxonomy" id="2751"/>
    <lineage>
        <taxon>Bacteria</taxon>
        <taxon>Bacillati</taxon>
        <taxon>Bacillota</taxon>
        <taxon>Bacilli</taxon>
        <taxon>Lactobacillales</taxon>
        <taxon>Carnobacteriaceae</taxon>
        <taxon>Carnobacterium</taxon>
    </lineage>
</organism>
<protein>
    <recommendedName>
        <fullName evidence="5">Conjugal transfer protein</fullName>
    </recommendedName>
</protein>
<evidence type="ECO:0000256" key="1">
    <source>
        <dbReference type="SAM" id="MobiDB-lite"/>
    </source>
</evidence>
<evidence type="ECO:0008006" key="5">
    <source>
        <dbReference type="Google" id="ProtNLM"/>
    </source>
</evidence>
<evidence type="ECO:0000313" key="3">
    <source>
        <dbReference type="EMBL" id="MDZ5760545.1"/>
    </source>
</evidence>
<evidence type="ECO:0000313" key="4">
    <source>
        <dbReference type="Proteomes" id="UP001290462"/>
    </source>
</evidence>
<dbReference type="AlphaFoldDB" id="A0AAW9K450"/>
<evidence type="ECO:0000256" key="2">
    <source>
        <dbReference type="SAM" id="Phobius"/>
    </source>
</evidence>
<feature type="transmembrane region" description="Helical" evidence="2">
    <location>
        <begin position="29"/>
        <end position="52"/>
    </location>
</feature>
<feature type="transmembrane region" description="Helical" evidence="2">
    <location>
        <begin position="360"/>
        <end position="389"/>
    </location>
</feature>
<gene>
    <name evidence="3" type="ORF">RAK27_18035</name>
</gene>
<accession>A0AAW9K450</accession>
<feature type="transmembrane region" description="Helical" evidence="2">
    <location>
        <begin position="321"/>
        <end position="340"/>
    </location>
</feature>
<dbReference type="EMBL" id="JAVBVO010000005">
    <property type="protein sequence ID" value="MDZ5760545.1"/>
    <property type="molecule type" value="Genomic_DNA"/>
</dbReference>
<feature type="region of interest" description="Disordered" evidence="1">
    <location>
        <begin position="543"/>
        <end position="567"/>
    </location>
</feature>
<feature type="compositionally biased region" description="Polar residues" evidence="1">
    <location>
        <begin position="552"/>
        <end position="567"/>
    </location>
</feature>
<dbReference type="RefSeq" id="WP_322809716.1">
    <property type="nucleotide sequence ID" value="NZ_JAVBVO010000005.1"/>
</dbReference>
<keyword evidence="2" id="KW-0812">Transmembrane</keyword>
<reference evidence="3" key="1">
    <citation type="submission" date="2023-08" db="EMBL/GenBank/DDBJ databases">
        <title>Genomic characterization of piscicolin 126 produced by Carnobacterium maltaromaticum CM22 strain isolated from salmon (Salmo salar).</title>
        <authorList>
            <person name="Gonzalez-Gragera E."/>
            <person name="Garcia-Lopez J.D."/>
            <person name="Teso-Perez C."/>
            <person name="Gimenez-Hernandez I."/>
            <person name="Peralta-Sanchez J.M."/>
            <person name="Valdivia E."/>
            <person name="Montalban-Lopez M."/>
            <person name="Martin-Platero A.M."/>
            <person name="Banos A."/>
            <person name="Martinez-Bueno M."/>
        </authorList>
    </citation>
    <scope>NUCLEOTIDE SEQUENCE</scope>
    <source>
        <strain evidence="3">CM22</strain>
    </source>
</reference>
<feature type="region of interest" description="Disordered" evidence="1">
    <location>
        <begin position="582"/>
        <end position="601"/>
    </location>
</feature>
<feature type="transmembrane region" description="Helical" evidence="2">
    <location>
        <begin position="259"/>
        <end position="279"/>
    </location>
</feature>
<feature type="transmembrane region" description="Helical" evidence="2">
    <location>
        <begin position="115"/>
        <end position="135"/>
    </location>
</feature>
<feature type="region of interest" description="Disordered" evidence="1">
    <location>
        <begin position="455"/>
        <end position="482"/>
    </location>
</feature>
<keyword evidence="2" id="KW-0472">Membrane</keyword>
<sequence>MNYDEYKLFLEPTGSLDVMGKVFSVMQTFFIEIPFAFLRIITSCITFVLDLLDVSAKIKGERSVFFEQSKDIYLKFIGGSNGRISTGSLGFILLMMALMYLTWQFFFGKGGFAKKALHVIVVVCLGFAYFGNFTAQGTQTSGGMYLFNTVDNVSEQLKSQMITTFSVGKSDESLTSQDGYGEYYKNYIILNTFNYINSGNTNGEYATGEKLDHSKLIPAENLSTKDKKSFYKEREGYLKEIAEENPYVQNNADKLVDKMVMVALSYANAVTLGFPIVYANVTLSAFQFIFLVLILLFPLALLLSFIPFFRNAAMRILKMMLGILFMPVLIGFMLGIFFYLNGVVDNFILSKAADVLGVPVAMAALGGTSLIVVMLVLIVTKAVLFTLIWKNKGKLLKLVSDNKIDDTVVNAPMNKIEEVGEKAVDTGTNVVETVAGAYTGNPQMMLSGVGGLMDDGGGTAPSLENDPFMNEKKSLDDEDTEDELINEDKSVLPTSLDKFMGEEPELDEKDEIQDVHVMNSDDLVSDNELEDKMEEDVNVQLNDLDGDDFTEDSNPVGNSDLSETSNIDGIQGEDFVETIESEQNETLGQSDELVGNPLFYDSVPDDSLFTVQEIPDPEQFQQNDNEGTMELNDSDGFYQEAFNSAQ</sequence>
<dbReference type="Proteomes" id="UP001290462">
    <property type="component" value="Unassembled WGS sequence"/>
</dbReference>
<proteinExistence type="predicted"/>